<organism evidence="4 5">
    <name type="scientific">Saccharopolyspora rosea</name>
    <dbReference type="NCBI Taxonomy" id="524884"/>
    <lineage>
        <taxon>Bacteria</taxon>
        <taxon>Bacillati</taxon>
        <taxon>Actinomycetota</taxon>
        <taxon>Actinomycetes</taxon>
        <taxon>Pseudonocardiales</taxon>
        <taxon>Pseudonocardiaceae</taxon>
        <taxon>Saccharopolyspora</taxon>
    </lineage>
</organism>
<keyword evidence="2" id="KW-0472">Membrane</keyword>
<feature type="transmembrane region" description="Helical" evidence="2">
    <location>
        <begin position="87"/>
        <end position="105"/>
    </location>
</feature>
<dbReference type="Pfam" id="PF08044">
    <property type="entry name" value="DUF1707"/>
    <property type="match status" value="1"/>
</dbReference>
<comment type="caution">
    <text evidence="4">The sequence shown here is derived from an EMBL/GenBank/DDBJ whole genome shotgun (WGS) entry which is preliminary data.</text>
</comment>
<dbReference type="RefSeq" id="WP_345600505.1">
    <property type="nucleotide sequence ID" value="NZ_BAABLT010000007.1"/>
</dbReference>
<sequence>MDKGRRGKDLRIGDPERERAMTLLGEHFTAGRLEVHEYDERCRLAAAARFASEVDALFEDLPAPHPEDPAVPAPARTPRPSAEAQRIGGRVVLLVCAAAMVVLLVVIAKQFALPLLVPLLAVFWFSSRR</sequence>
<dbReference type="EMBL" id="JBHTIW010000055">
    <property type="protein sequence ID" value="MFD0924043.1"/>
    <property type="molecule type" value="Genomic_DNA"/>
</dbReference>
<reference evidence="5" key="1">
    <citation type="journal article" date="2019" name="Int. J. Syst. Evol. Microbiol.">
        <title>The Global Catalogue of Microorganisms (GCM) 10K type strain sequencing project: providing services to taxonomists for standard genome sequencing and annotation.</title>
        <authorList>
            <consortium name="The Broad Institute Genomics Platform"/>
            <consortium name="The Broad Institute Genome Sequencing Center for Infectious Disease"/>
            <person name="Wu L."/>
            <person name="Ma J."/>
        </authorList>
    </citation>
    <scope>NUCLEOTIDE SEQUENCE [LARGE SCALE GENOMIC DNA]</scope>
    <source>
        <strain evidence="5">CCUG 56401</strain>
    </source>
</reference>
<evidence type="ECO:0000313" key="4">
    <source>
        <dbReference type="EMBL" id="MFD0924043.1"/>
    </source>
</evidence>
<accession>A0ABW3G1Q6</accession>
<keyword evidence="2" id="KW-0812">Transmembrane</keyword>
<protein>
    <submittedName>
        <fullName evidence="4">DUF1707 domain-containing protein</fullName>
    </submittedName>
</protein>
<gene>
    <name evidence="4" type="ORF">ACFQ16_30230</name>
</gene>
<evidence type="ECO:0000256" key="1">
    <source>
        <dbReference type="SAM" id="MobiDB-lite"/>
    </source>
</evidence>
<feature type="region of interest" description="Disordered" evidence="1">
    <location>
        <begin position="61"/>
        <end position="81"/>
    </location>
</feature>
<name>A0ABW3G1Q6_9PSEU</name>
<keyword evidence="2" id="KW-1133">Transmembrane helix</keyword>
<evidence type="ECO:0000313" key="5">
    <source>
        <dbReference type="Proteomes" id="UP001597018"/>
    </source>
</evidence>
<dbReference type="Proteomes" id="UP001597018">
    <property type="component" value="Unassembled WGS sequence"/>
</dbReference>
<dbReference type="InterPro" id="IPR012551">
    <property type="entry name" value="DUF1707_SHOCT-like"/>
</dbReference>
<proteinExistence type="predicted"/>
<evidence type="ECO:0000259" key="3">
    <source>
        <dbReference type="Pfam" id="PF08044"/>
    </source>
</evidence>
<evidence type="ECO:0000256" key="2">
    <source>
        <dbReference type="SAM" id="Phobius"/>
    </source>
</evidence>
<keyword evidence="5" id="KW-1185">Reference proteome</keyword>
<feature type="domain" description="DUF1707" evidence="3">
    <location>
        <begin position="10"/>
        <end position="62"/>
    </location>
</feature>